<dbReference type="SUPFAM" id="SSF55920">
    <property type="entry name" value="Creatinase/aminopeptidase"/>
    <property type="match status" value="1"/>
</dbReference>
<dbReference type="PANTHER" id="PTHR46112:SF2">
    <property type="entry name" value="XAA-PRO AMINOPEPTIDASE P-RELATED"/>
    <property type="match status" value="1"/>
</dbReference>
<dbReference type="InterPro" id="IPR036005">
    <property type="entry name" value="Creatinase/aminopeptidase-like"/>
</dbReference>
<dbReference type="InterPro" id="IPR001714">
    <property type="entry name" value="Pept_M24_MAP"/>
</dbReference>
<comment type="caution">
    <text evidence="3">The sequence shown here is derived from an EMBL/GenBank/DDBJ whole genome shotgun (WGS) entry which is preliminary data.</text>
</comment>
<evidence type="ECO:0000259" key="1">
    <source>
        <dbReference type="Pfam" id="PF00557"/>
    </source>
</evidence>
<dbReference type="InterPro" id="IPR029149">
    <property type="entry name" value="Creatin/AminoP/Spt16_N"/>
</dbReference>
<dbReference type="GO" id="GO:0008235">
    <property type="term" value="F:metalloexopeptidase activity"/>
    <property type="evidence" value="ECO:0007669"/>
    <property type="project" value="UniProtKB-ARBA"/>
</dbReference>
<dbReference type="STRING" id="62101.AB835_00800"/>
<dbReference type="PRINTS" id="PR00599">
    <property type="entry name" value="MAPEPTIDASE"/>
</dbReference>
<name>A0A1D2QU22_9GAMM</name>
<dbReference type="Gene3D" id="3.40.350.10">
    <property type="entry name" value="Creatinase/prolidase N-terminal domain"/>
    <property type="match status" value="1"/>
</dbReference>
<dbReference type="EMBL" id="MDLC01000002">
    <property type="protein sequence ID" value="ODS25076.1"/>
    <property type="molecule type" value="Genomic_DNA"/>
</dbReference>
<evidence type="ECO:0000259" key="2">
    <source>
        <dbReference type="Pfam" id="PF01321"/>
    </source>
</evidence>
<gene>
    <name evidence="3" type="ORF">AB835_00800</name>
</gene>
<protein>
    <submittedName>
        <fullName evidence="3">Peptidase M24</fullName>
    </submittedName>
</protein>
<dbReference type="PANTHER" id="PTHR46112">
    <property type="entry name" value="AMINOPEPTIDASE"/>
    <property type="match status" value="1"/>
</dbReference>
<feature type="domain" description="Creatinase N-terminal" evidence="2">
    <location>
        <begin position="21"/>
        <end position="165"/>
    </location>
</feature>
<proteinExistence type="predicted"/>
<organism evidence="3 4">
    <name type="scientific">Candidatus Endobugula sertula</name>
    <name type="common">Bugula neritina bacterial symbiont</name>
    <dbReference type="NCBI Taxonomy" id="62101"/>
    <lineage>
        <taxon>Bacteria</taxon>
        <taxon>Pseudomonadati</taxon>
        <taxon>Pseudomonadota</taxon>
        <taxon>Gammaproteobacteria</taxon>
        <taxon>Cellvibrionales</taxon>
        <taxon>Cellvibrionaceae</taxon>
        <taxon>Candidatus Endobugula</taxon>
    </lineage>
</organism>
<evidence type="ECO:0000313" key="4">
    <source>
        <dbReference type="Proteomes" id="UP000242502"/>
    </source>
</evidence>
<dbReference type="InterPro" id="IPR000587">
    <property type="entry name" value="Creatinase_N"/>
</dbReference>
<reference evidence="3 4" key="1">
    <citation type="journal article" date="2016" name="Appl. Environ. Microbiol.">
        <title>Lack of Overt Genome Reduction in the Bryostatin-Producing Bryozoan Symbiont "Candidatus Endobugula sertula".</title>
        <authorList>
            <person name="Miller I.J."/>
            <person name="Vanee N."/>
            <person name="Fong S.S."/>
            <person name="Lim-Fong G.E."/>
            <person name="Kwan J.C."/>
        </authorList>
    </citation>
    <scope>NUCLEOTIDE SEQUENCE [LARGE SCALE GENOMIC DNA]</scope>
    <source>
        <strain evidence="3">AB1-4</strain>
    </source>
</reference>
<dbReference type="Proteomes" id="UP000242502">
    <property type="component" value="Unassembled WGS sequence"/>
</dbReference>
<feature type="domain" description="Peptidase M24" evidence="1">
    <location>
        <begin position="173"/>
        <end position="375"/>
    </location>
</feature>
<evidence type="ECO:0000313" key="3">
    <source>
        <dbReference type="EMBL" id="ODS25076.1"/>
    </source>
</evidence>
<accession>A0A1D2QU22</accession>
<dbReference type="AlphaFoldDB" id="A0A1D2QU22"/>
<dbReference type="InterPro" id="IPR050659">
    <property type="entry name" value="Peptidase_M24B"/>
</dbReference>
<dbReference type="InterPro" id="IPR000994">
    <property type="entry name" value="Pept_M24"/>
</dbReference>
<dbReference type="GO" id="GO:0004177">
    <property type="term" value="F:aminopeptidase activity"/>
    <property type="evidence" value="ECO:0007669"/>
    <property type="project" value="UniProtKB-ARBA"/>
</dbReference>
<sequence>MMTNTVTTPLRGFERNEFEARTEKLQKLMAKQHIGGVFFSTEPEFRYFSGFKSQFWESPTRPWFLVIPVQGLPIAVIPDIGVAGFEDTWIEDVRSWPSPRPEDDGIRLLANTLAEVSKQSKCIGAMLGPETHLRMPATNFRHLEQRLSQYNITDITTIVRHIRSIKSSTEIDKIRFACEVTAAGFDFLLENLQAGITEREACKAMQIEMLRLGADTCPYLIATSGPNGYDNIIMGPTDRQINQGDILIIDTGANFDGYFSDFDRNFAFGEVEQQAYDAYEAVFESTEAGLLTAAPGQTTGDVWKAMWSVLEKAGALGNDVGRMGHGLGMQLTEWPSNVKEGDVVLQQGMVLTLEPGMTYAPNKVMVHEENIVITESGCELLHKRAWSTLPVISR</sequence>
<dbReference type="Pfam" id="PF00557">
    <property type="entry name" value="Peptidase_M24"/>
    <property type="match status" value="1"/>
</dbReference>
<dbReference type="SUPFAM" id="SSF53092">
    <property type="entry name" value="Creatinase/prolidase N-terminal domain"/>
    <property type="match status" value="1"/>
</dbReference>
<dbReference type="Pfam" id="PF01321">
    <property type="entry name" value="Creatinase_N"/>
    <property type="match status" value="1"/>
</dbReference>
<dbReference type="Gene3D" id="3.90.230.10">
    <property type="entry name" value="Creatinase/methionine aminopeptidase superfamily"/>
    <property type="match status" value="1"/>
</dbReference>